<dbReference type="Pfam" id="PF00106">
    <property type="entry name" value="adh_short"/>
    <property type="match status" value="1"/>
</dbReference>
<sequence>MKRLAYECAKRGARLALAARREDRLRAVYEKASHLGSLDAIEVRADVSKAEDCKQFVNKAVVKIGRGIEQRNKRKDRDASVKEMIFSFLMDHLVSNAGITHIISSFEDSSQLSEFAPAMDTNFWVPAYCSYFAIPRLRKTREDSCCSFNRRLVSYSKIDLLHVQMNSVPAESTDESAKAIVNSACRGDK</sequence>
<dbReference type="GO" id="GO:0016020">
    <property type="term" value="C:membrane"/>
    <property type="evidence" value="ECO:0007669"/>
    <property type="project" value="UniProtKB-SubCell"/>
</dbReference>
<dbReference type="Proteomes" id="UP000504621">
    <property type="component" value="Unplaced"/>
</dbReference>
<dbReference type="SUPFAM" id="SSF51735">
    <property type="entry name" value="NAD(P)-binding Rossmann-fold domains"/>
    <property type="match status" value="1"/>
</dbReference>
<dbReference type="Gene3D" id="3.40.50.720">
    <property type="entry name" value="NAD(P)-binding Rossmann-like Domain"/>
    <property type="match status" value="1"/>
</dbReference>
<reference evidence="8" key="1">
    <citation type="submission" date="2025-08" db="UniProtKB">
        <authorList>
            <consortium name="RefSeq"/>
        </authorList>
    </citation>
    <scope>IDENTIFICATION</scope>
    <source>
        <tissue evidence="8">Leaf</tissue>
    </source>
</reference>
<accession>A0A6J1AHG1</accession>
<dbReference type="PANTHER" id="PTHR43391:SF76">
    <property type="entry name" value="11-BETA-HYDROXYSTEROID DEHYDROGENASE-LIKE 2-RELATED"/>
    <property type="match status" value="1"/>
</dbReference>
<keyword evidence="6" id="KW-0560">Oxidoreductase</keyword>
<keyword evidence="4" id="KW-0752">Steroid biosynthesis</keyword>
<keyword evidence="4" id="KW-0443">Lipid metabolism</keyword>
<dbReference type="GO" id="GO:0016491">
    <property type="term" value="F:oxidoreductase activity"/>
    <property type="evidence" value="ECO:0007669"/>
    <property type="project" value="UniProtKB-KW"/>
</dbReference>
<dbReference type="GO" id="GO:0006694">
    <property type="term" value="P:steroid biosynthetic process"/>
    <property type="evidence" value="ECO:0007669"/>
    <property type="project" value="UniProtKB-KW"/>
</dbReference>
<keyword evidence="3" id="KW-0521">NADP</keyword>
<dbReference type="RefSeq" id="XP_021286275.1">
    <property type="nucleotide sequence ID" value="XM_021430600.1"/>
</dbReference>
<evidence type="ECO:0000256" key="5">
    <source>
        <dbReference type="ARBA" id="ARBA00022968"/>
    </source>
</evidence>
<dbReference type="GO" id="GO:0005829">
    <property type="term" value="C:cytosol"/>
    <property type="evidence" value="ECO:0007669"/>
    <property type="project" value="TreeGrafter"/>
</dbReference>
<organism evidence="7 8">
    <name type="scientific">Herrania umbratica</name>
    <dbReference type="NCBI Taxonomy" id="108875"/>
    <lineage>
        <taxon>Eukaryota</taxon>
        <taxon>Viridiplantae</taxon>
        <taxon>Streptophyta</taxon>
        <taxon>Embryophyta</taxon>
        <taxon>Tracheophyta</taxon>
        <taxon>Spermatophyta</taxon>
        <taxon>Magnoliopsida</taxon>
        <taxon>eudicotyledons</taxon>
        <taxon>Gunneridae</taxon>
        <taxon>Pentapetalae</taxon>
        <taxon>rosids</taxon>
        <taxon>malvids</taxon>
        <taxon>Malvales</taxon>
        <taxon>Malvaceae</taxon>
        <taxon>Byttnerioideae</taxon>
        <taxon>Herrania</taxon>
    </lineage>
</organism>
<dbReference type="InterPro" id="IPR002347">
    <property type="entry name" value="SDR_fam"/>
</dbReference>
<evidence type="ECO:0000313" key="8">
    <source>
        <dbReference type="RefSeq" id="XP_021286275.1"/>
    </source>
</evidence>
<evidence type="ECO:0000256" key="4">
    <source>
        <dbReference type="ARBA" id="ARBA00022955"/>
    </source>
</evidence>
<name>A0A6J1AHG1_9ROSI</name>
<gene>
    <name evidence="8" type="primary">LOC110417987</name>
</gene>
<comment type="similarity">
    <text evidence="2">Belongs to the short-chain dehydrogenases/reductases (SDR) family.</text>
</comment>
<dbReference type="InterPro" id="IPR036291">
    <property type="entry name" value="NAD(P)-bd_dom_sf"/>
</dbReference>
<keyword evidence="5" id="KW-0735">Signal-anchor</keyword>
<protein>
    <submittedName>
        <fullName evidence="8">11-beta-hydroxysteroid dehydrogenase-like 4A</fullName>
    </submittedName>
</protein>
<evidence type="ECO:0000256" key="6">
    <source>
        <dbReference type="ARBA" id="ARBA00023002"/>
    </source>
</evidence>
<evidence type="ECO:0000256" key="2">
    <source>
        <dbReference type="ARBA" id="ARBA00006484"/>
    </source>
</evidence>
<keyword evidence="5" id="KW-0812">Transmembrane</keyword>
<evidence type="ECO:0000313" key="7">
    <source>
        <dbReference type="Proteomes" id="UP000504621"/>
    </source>
</evidence>
<keyword evidence="4" id="KW-0444">Lipid biosynthesis</keyword>
<keyword evidence="7" id="KW-1185">Reference proteome</keyword>
<evidence type="ECO:0000256" key="1">
    <source>
        <dbReference type="ARBA" id="ARBA00004606"/>
    </source>
</evidence>
<proteinExistence type="inferred from homology"/>
<dbReference type="GeneID" id="110417987"/>
<comment type="subcellular location">
    <subcellularLocation>
        <location evidence="1">Membrane</location>
        <topology evidence="1">Single-pass type II membrane protein</topology>
    </subcellularLocation>
</comment>
<dbReference type="PANTHER" id="PTHR43391">
    <property type="entry name" value="RETINOL DEHYDROGENASE-RELATED"/>
    <property type="match status" value="1"/>
</dbReference>
<dbReference type="OrthoDB" id="47007at2759"/>
<evidence type="ECO:0000256" key="3">
    <source>
        <dbReference type="ARBA" id="ARBA00022857"/>
    </source>
</evidence>
<dbReference type="AlphaFoldDB" id="A0A6J1AHG1"/>